<keyword evidence="3 5" id="KW-0863">Zinc-finger</keyword>
<dbReference type="EMBL" id="JBBPBN010000029">
    <property type="protein sequence ID" value="KAK9006321.1"/>
    <property type="molecule type" value="Genomic_DNA"/>
</dbReference>
<protein>
    <recommendedName>
        <fullName evidence="11">Zinc finger A20 and AN1 domain-containing stress-associated protein 7</fullName>
    </recommendedName>
</protein>
<dbReference type="SUPFAM" id="SSF57716">
    <property type="entry name" value="Glucocorticoid receptor-like (DNA-binding domain)"/>
    <property type="match status" value="1"/>
</dbReference>
<evidence type="ECO:0000313" key="10">
    <source>
        <dbReference type="Proteomes" id="UP001396334"/>
    </source>
</evidence>
<feature type="domain" description="AN1-type" evidence="8">
    <location>
        <begin position="269"/>
        <end position="315"/>
    </location>
</feature>
<evidence type="ECO:0000256" key="1">
    <source>
        <dbReference type="ARBA" id="ARBA00003732"/>
    </source>
</evidence>
<feature type="domain" description="A20-type" evidence="7">
    <location>
        <begin position="181"/>
        <end position="215"/>
    </location>
</feature>
<evidence type="ECO:0000256" key="3">
    <source>
        <dbReference type="ARBA" id="ARBA00022771"/>
    </source>
</evidence>
<dbReference type="Pfam" id="PF01428">
    <property type="entry name" value="zf-AN1"/>
    <property type="match status" value="1"/>
</dbReference>
<dbReference type="Gene3D" id="4.10.1110.10">
    <property type="entry name" value="AN1-like Zinc finger"/>
    <property type="match status" value="1"/>
</dbReference>
<dbReference type="PROSITE" id="PS51039">
    <property type="entry name" value="ZF_AN1"/>
    <property type="match status" value="1"/>
</dbReference>
<dbReference type="InterPro" id="IPR035896">
    <property type="entry name" value="AN1-like_Znf"/>
</dbReference>
<comment type="caution">
    <text evidence="9">The sequence shown here is derived from an EMBL/GenBank/DDBJ whole genome shotgun (WGS) entry which is preliminary data.</text>
</comment>
<keyword evidence="10" id="KW-1185">Reference proteome</keyword>
<dbReference type="SMART" id="SM00154">
    <property type="entry name" value="ZnF_AN1"/>
    <property type="match status" value="1"/>
</dbReference>
<evidence type="ECO:0000259" key="7">
    <source>
        <dbReference type="PROSITE" id="PS51036"/>
    </source>
</evidence>
<dbReference type="SMART" id="SM00259">
    <property type="entry name" value="ZnF_A20"/>
    <property type="match status" value="1"/>
</dbReference>
<dbReference type="PROSITE" id="PS51036">
    <property type="entry name" value="ZF_A20"/>
    <property type="match status" value="1"/>
</dbReference>
<dbReference type="SUPFAM" id="SSF118310">
    <property type="entry name" value="AN1-like Zinc finger"/>
    <property type="match status" value="1"/>
</dbReference>
<dbReference type="Gene3D" id="1.20.5.4770">
    <property type="match status" value="1"/>
</dbReference>
<dbReference type="Proteomes" id="UP001396334">
    <property type="component" value="Unassembled WGS sequence"/>
</dbReference>
<feature type="region of interest" description="Disordered" evidence="6">
    <location>
        <begin position="151"/>
        <end position="181"/>
    </location>
</feature>
<dbReference type="Pfam" id="PF01754">
    <property type="entry name" value="zf-A20"/>
    <property type="match status" value="1"/>
</dbReference>
<accession>A0ABR2R0Q3</accession>
<dbReference type="InterPro" id="IPR002653">
    <property type="entry name" value="Znf_A20"/>
</dbReference>
<sequence length="334" mass="37075">MVVGDSSGVFQRWLEVRVGKGNVDPRLFSNDSVFQRWLECSMRFNRKNLETGFEGGLSGGRNLQRRSGGLSDLGRSRNLQWKSSEIDRTKGEEKWSTNHLATCANTIFKSSLHGAGAQSSRLLLTNLLIVVVVVVPSSLIHPDEQISSDYQINENQKAKQRDCREKETMGSEHNEGTSFPPSEPKLCANGCGFFGTAQNMNLCSKCYRELRAGEEQAEKAKVAMAKSLTVKTKQEATVVEKLNPFEEMPNMEGSSSMAVEQQPAVAGDQQAANRCLICRKKVGLSGFKCRCESTFCGEHRYPEKHECSFDFKGAGRDAIAKANPVIKADKMERF</sequence>
<feature type="compositionally biased region" description="Basic and acidic residues" evidence="6">
    <location>
        <begin position="156"/>
        <end position="175"/>
    </location>
</feature>
<dbReference type="PANTHER" id="PTHR10634:SF116">
    <property type="entry name" value="ZINC FINGER A20 AND AN1 DOMAIN-CONTAINING STRESS-ASSOCIATED PROTEIN 1"/>
    <property type="match status" value="1"/>
</dbReference>
<comment type="function">
    <text evidence="1">May be involved in environmental stress response.</text>
</comment>
<keyword evidence="2" id="KW-0479">Metal-binding</keyword>
<evidence type="ECO:0000256" key="6">
    <source>
        <dbReference type="SAM" id="MobiDB-lite"/>
    </source>
</evidence>
<name>A0ABR2R0Q3_9ROSI</name>
<evidence type="ECO:0008006" key="11">
    <source>
        <dbReference type="Google" id="ProtNLM"/>
    </source>
</evidence>
<dbReference type="InterPro" id="IPR000058">
    <property type="entry name" value="Znf_AN1"/>
</dbReference>
<proteinExistence type="predicted"/>
<evidence type="ECO:0000259" key="8">
    <source>
        <dbReference type="PROSITE" id="PS51039"/>
    </source>
</evidence>
<keyword evidence="4" id="KW-0862">Zinc</keyword>
<organism evidence="9 10">
    <name type="scientific">Hibiscus sabdariffa</name>
    <name type="common">roselle</name>
    <dbReference type="NCBI Taxonomy" id="183260"/>
    <lineage>
        <taxon>Eukaryota</taxon>
        <taxon>Viridiplantae</taxon>
        <taxon>Streptophyta</taxon>
        <taxon>Embryophyta</taxon>
        <taxon>Tracheophyta</taxon>
        <taxon>Spermatophyta</taxon>
        <taxon>Magnoliopsida</taxon>
        <taxon>eudicotyledons</taxon>
        <taxon>Gunneridae</taxon>
        <taxon>Pentapetalae</taxon>
        <taxon>rosids</taxon>
        <taxon>malvids</taxon>
        <taxon>Malvales</taxon>
        <taxon>Malvaceae</taxon>
        <taxon>Malvoideae</taxon>
        <taxon>Hibiscus</taxon>
    </lineage>
</organism>
<evidence type="ECO:0000256" key="4">
    <source>
        <dbReference type="ARBA" id="ARBA00022833"/>
    </source>
</evidence>
<dbReference type="InterPro" id="IPR050652">
    <property type="entry name" value="AN1_A20_ZnFinger"/>
</dbReference>
<dbReference type="PANTHER" id="PTHR10634">
    <property type="entry name" value="AN1-TYPE ZINC FINGER PROTEIN"/>
    <property type="match status" value="1"/>
</dbReference>
<evidence type="ECO:0000256" key="2">
    <source>
        <dbReference type="ARBA" id="ARBA00022723"/>
    </source>
</evidence>
<reference evidence="9 10" key="1">
    <citation type="journal article" date="2024" name="G3 (Bethesda)">
        <title>Genome assembly of Hibiscus sabdariffa L. provides insights into metabolisms of medicinal natural products.</title>
        <authorList>
            <person name="Kim T."/>
        </authorList>
    </citation>
    <scope>NUCLEOTIDE SEQUENCE [LARGE SCALE GENOMIC DNA]</scope>
    <source>
        <strain evidence="9">TK-2024</strain>
        <tissue evidence="9">Old leaves</tissue>
    </source>
</reference>
<gene>
    <name evidence="9" type="ORF">V6N11_035363</name>
</gene>
<evidence type="ECO:0000256" key="5">
    <source>
        <dbReference type="PROSITE-ProRule" id="PRU00449"/>
    </source>
</evidence>
<evidence type="ECO:0000313" key="9">
    <source>
        <dbReference type="EMBL" id="KAK9006321.1"/>
    </source>
</evidence>